<reference evidence="1 2" key="1">
    <citation type="journal article" date="2023" name="G3 (Bethesda)">
        <title>A chromosome-length genome assembly and annotation of blackberry (Rubus argutus, cv. 'Hillquist').</title>
        <authorList>
            <person name="Bruna T."/>
            <person name="Aryal R."/>
            <person name="Dudchenko O."/>
            <person name="Sargent D.J."/>
            <person name="Mead D."/>
            <person name="Buti M."/>
            <person name="Cavallini A."/>
            <person name="Hytonen T."/>
            <person name="Andres J."/>
            <person name="Pham M."/>
            <person name="Weisz D."/>
            <person name="Mascagni F."/>
            <person name="Usai G."/>
            <person name="Natali L."/>
            <person name="Bassil N."/>
            <person name="Fernandez G.E."/>
            <person name="Lomsadze A."/>
            <person name="Armour M."/>
            <person name="Olukolu B."/>
            <person name="Poorten T."/>
            <person name="Britton C."/>
            <person name="Davik J."/>
            <person name="Ashrafi H."/>
            <person name="Aiden E.L."/>
            <person name="Borodovsky M."/>
            <person name="Worthington M."/>
        </authorList>
    </citation>
    <scope>NUCLEOTIDE SEQUENCE [LARGE SCALE GENOMIC DNA]</scope>
    <source>
        <strain evidence="1">PI 553951</strain>
    </source>
</reference>
<dbReference type="Proteomes" id="UP001457282">
    <property type="component" value="Unassembled WGS sequence"/>
</dbReference>
<proteinExistence type="predicted"/>
<organism evidence="1 2">
    <name type="scientific">Rubus argutus</name>
    <name type="common">Southern blackberry</name>
    <dbReference type="NCBI Taxonomy" id="59490"/>
    <lineage>
        <taxon>Eukaryota</taxon>
        <taxon>Viridiplantae</taxon>
        <taxon>Streptophyta</taxon>
        <taxon>Embryophyta</taxon>
        <taxon>Tracheophyta</taxon>
        <taxon>Spermatophyta</taxon>
        <taxon>Magnoliopsida</taxon>
        <taxon>eudicotyledons</taxon>
        <taxon>Gunneridae</taxon>
        <taxon>Pentapetalae</taxon>
        <taxon>rosids</taxon>
        <taxon>fabids</taxon>
        <taxon>Rosales</taxon>
        <taxon>Rosaceae</taxon>
        <taxon>Rosoideae</taxon>
        <taxon>Rosoideae incertae sedis</taxon>
        <taxon>Rubus</taxon>
    </lineage>
</organism>
<gene>
    <name evidence="1" type="ORF">M0R45_026508</name>
</gene>
<accession>A0AAW1WZJ6</accession>
<evidence type="ECO:0000313" key="1">
    <source>
        <dbReference type="EMBL" id="KAK9929406.1"/>
    </source>
</evidence>
<comment type="caution">
    <text evidence="1">The sequence shown here is derived from an EMBL/GenBank/DDBJ whole genome shotgun (WGS) entry which is preliminary data.</text>
</comment>
<dbReference type="EMBL" id="JBEDUW010000005">
    <property type="protein sequence ID" value="KAK9929406.1"/>
    <property type="molecule type" value="Genomic_DNA"/>
</dbReference>
<evidence type="ECO:0000313" key="2">
    <source>
        <dbReference type="Proteomes" id="UP001457282"/>
    </source>
</evidence>
<name>A0AAW1WZJ6_RUBAR</name>
<dbReference type="AlphaFoldDB" id="A0AAW1WZJ6"/>
<protein>
    <submittedName>
        <fullName evidence="1">Uncharacterized protein</fullName>
    </submittedName>
</protein>
<sequence>MGCGGRNQRRGRFGLILEELRERVVAMMGFNGIGEDVFWLKGGAEMGELFGCSERVDGCRIEQKKEACGGLGLWQWSEHGFEWQRANGAD</sequence>
<keyword evidence="2" id="KW-1185">Reference proteome</keyword>